<feature type="transmembrane region" description="Helical" evidence="1">
    <location>
        <begin position="12"/>
        <end position="31"/>
    </location>
</feature>
<keyword evidence="1" id="KW-0472">Membrane</keyword>
<dbReference type="eggNOG" id="COG3290">
    <property type="taxonomic scope" value="Bacteria"/>
</dbReference>
<feature type="transmembrane region" description="Helical" evidence="1">
    <location>
        <begin position="147"/>
        <end position="167"/>
    </location>
</feature>
<dbReference type="Proteomes" id="UP000013785">
    <property type="component" value="Unassembled WGS sequence"/>
</dbReference>
<accession>R3W5V8</accession>
<feature type="transmembrane region" description="Helical" evidence="1">
    <location>
        <begin position="182"/>
        <end position="203"/>
    </location>
</feature>
<organism evidence="3 4">
    <name type="scientific">Enterococcus phoeniculicola ATCC BAA-412</name>
    <dbReference type="NCBI Taxonomy" id="1158610"/>
    <lineage>
        <taxon>Bacteria</taxon>
        <taxon>Bacillati</taxon>
        <taxon>Bacillota</taxon>
        <taxon>Bacilli</taxon>
        <taxon>Lactobacillales</taxon>
        <taxon>Enterococcaceae</taxon>
        <taxon>Enterococcus</taxon>
    </lineage>
</organism>
<dbReference type="Gene3D" id="3.30.565.10">
    <property type="entry name" value="Histidine kinase-like ATPase, C-terminal domain"/>
    <property type="match status" value="1"/>
</dbReference>
<dbReference type="Pfam" id="PF14501">
    <property type="entry name" value="HATPase_c_5"/>
    <property type="match status" value="1"/>
</dbReference>
<reference evidence="3 4" key="1">
    <citation type="submission" date="2013-02" db="EMBL/GenBank/DDBJ databases">
        <title>The Genome Sequence of Enterococcus phoeniculicola BAA-412.</title>
        <authorList>
            <consortium name="The Broad Institute Genome Sequencing Platform"/>
            <consortium name="The Broad Institute Genome Sequencing Center for Infectious Disease"/>
            <person name="Earl A.M."/>
            <person name="Gilmore M.S."/>
            <person name="Lebreton F."/>
            <person name="Walker B."/>
            <person name="Young S.K."/>
            <person name="Zeng Q."/>
            <person name="Gargeya S."/>
            <person name="Fitzgerald M."/>
            <person name="Haas B."/>
            <person name="Abouelleil A."/>
            <person name="Alvarado L."/>
            <person name="Arachchi H.M."/>
            <person name="Berlin A.M."/>
            <person name="Chapman S.B."/>
            <person name="Dewar J."/>
            <person name="Goldberg J."/>
            <person name="Griggs A."/>
            <person name="Gujja S."/>
            <person name="Hansen M."/>
            <person name="Howarth C."/>
            <person name="Imamovic A."/>
            <person name="Larimer J."/>
            <person name="McCowan C."/>
            <person name="Murphy C."/>
            <person name="Neiman D."/>
            <person name="Pearson M."/>
            <person name="Priest M."/>
            <person name="Roberts A."/>
            <person name="Saif S."/>
            <person name="Shea T."/>
            <person name="Sisk P."/>
            <person name="Sykes S."/>
            <person name="Wortman J."/>
            <person name="Nusbaum C."/>
            <person name="Birren B."/>
        </authorList>
    </citation>
    <scope>NUCLEOTIDE SEQUENCE [LARGE SCALE GENOMIC DNA]</scope>
    <source>
        <strain evidence="3 4">ATCC BAA-412</strain>
    </source>
</reference>
<keyword evidence="1" id="KW-0812">Transmembrane</keyword>
<feature type="transmembrane region" description="Helical" evidence="1">
    <location>
        <begin position="112"/>
        <end position="135"/>
    </location>
</feature>
<dbReference type="HOGENOM" id="CLU_046138_1_2_9"/>
<dbReference type="STRING" id="154621.RV11_GL003146"/>
<gene>
    <name evidence="3" type="ORF">UC3_02013</name>
</gene>
<feature type="transmembrane region" description="Helical" evidence="1">
    <location>
        <begin position="81"/>
        <end position="106"/>
    </location>
</feature>
<dbReference type="GO" id="GO:0042802">
    <property type="term" value="F:identical protein binding"/>
    <property type="evidence" value="ECO:0007669"/>
    <property type="project" value="TreeGrafter"/>
</dbReference>
<evidence type="ECO:0000259" key="2">
    <source>
        <dbReference type="Pfam" id="PF14501"/>
    </source>
</evidence>
<dbReference type="OrthoDB" id="1652078at2"/>
<comment type="caution">
    <text evidence="3">The sequence shown here is derived from an EMBL/GenBank/DDBJ whole genome shotgun (WGS) entry which is preliminary data.</text>
</comment>
<dbReference type="InterPro" id="IPR036890">
    <property type="entry name" value="HATPase_C_sf"/>
</dbReference>
<dbReference type="SUPFAM" id="SSF55874">
    <property type="entry name" value="ATPase domain of HSP90 chaperone/DNA topoisomerase II/histidine kinase"/>
    <property type="match status" value="1"/>
</dbReference>
<feature type="domain" description="Sensor histidine kinase NatK-like C-terminal" evidence="2">
    <location>
        <begin position="323"/>
        <end position="426"/>
    </location>
</feature>
<dbReference type="PATRIC" id="fig|1158610.3.peg.2007"/>
<dbReference type="PANTHER" id="PTHR40448:SF1">
    <property type="entry name" value="TWO-COMPONENT SENSOR HISTIDINE KINASE"/>
    <property type="match status" value="1"/>
</dbReference>
<proteinExistence type="predicted"/>
<dbReference type="InterPro" id="IPR032834">
    <property type="entry name" value="NatK-like_C"/>
</dbReference>
<dbReference type="PANTHER" id="PTHR40448">
    <property type="entry name" value="TWO-COMPONENT SENSOR HISTIDINE KINASE"/>
    <property type="match status" value="1"/>
</dbReference>
<evidence type="ECO:0000256" key="1">
    <source>
        <dbReference type="SAM" id="Phobius"/>
    </source>
</evidence>
<feature type="transmembrane region" description="Helical" evidence="1">
    <location>
        <begin position="43"/>
        <end position="69"/>
    </location>
</feature>
<name>R3W5V8_9ENTE</name>
<dbReference type="RefSeq" id="WP_010768675.1">
    <property type="nucleotide sequence ID" value="NZ_ASWE01000002.1"/>
</dbReference>
<evidence type="ECO:0000313" key="4">
    <source>
        <dbReference type="Proteomes" id="UP000013785"/>
    </source>
</evidence>
<evidence type="ECO:0000313" key="3">
    <source>
        <dbReference type="EMBL" id="EOL43036.1"/>
    </source>
</evidence>
<protein>
    <recommendedName>
        <fullName evidence="2">Sensor histidine kinase NatK-like C-terminal domain-containing protein</fullName>
    </recommendedName>
</protein>
<dbReference type="EMBL" id="AJAT01000016">
    <property type="protein sequence ID" value="EOL43036.1"/>
    <property type="molecule type" value="Genomic_DNA"/>
</dbReference>
<dbReference type="AlphaFoldDB" id="R3W5V8"/>
<keyword evidence="1" id="KW-1133">Transmembrane helix</keyword>
<keyword evidence="4" id="KW-1185">Reference proteome</keyword>
<sequence length="430" mass="49537">MRLLFSRVDLILLLLEYICISFANGLFLSLLKDPKYLIRASVISIICTFLFTQINVMSSVFFWLFLALYSMLNTKKIYSSLFGASLAVILYVVTNYIFGYFLSLVIPKANLSLFLIIPINFIIYLICTCTIVYFWNKMNLSLITNSLQLISLLSVVTVIGYFYIIIYEKLFGKVSSLGHSNLFFISFYGIAFSFISIFAVHLIKKDNEQKRKQKEQQYLEEYFTNLEHANIEIRRFKHDYQNILLSMQEYFNQNDMDGLRRFYETDILATLKILDQGTLNLSKVTNLEIPEIKSLIVSKVLQAQGKNIEVFIEIPEVIVKIGMNKIDLIRCLGIILDNAIEENEDTKNGWIKIGFIKVKDILKIIVENSCLNTKPPLYKLKEEGYSTKGINRGIGLKILNDLISKTDMATLETKIEADTFIQIINIKGEL</sequence>